<dbReference type="EMBL" id="JBANQN010000004">
    <property type="protein sequence ID" value="KAK6791461.1"/>
    <property type="molecule type" value="Genomic_DNA"/>
</dbReference>
<proteinExistence type="predicted"/>
<keyword evidence="2" id="KW-1185">Reference proteome</keyword>
<dbReference type="Proteomes" id="UP001371456">
    <property type="component" value="Unassembled WGS sequence"/>
</dbReference>
<evidence type="ECO:0000313" key="1">
    <source>
        <dbReference type="EMBL" id="KAK6791461.1"/>
    </source>
</evidence>
<protein>
    <submittedName>
        <fullName evidence="1">Uncharacterized protein</fullName>
    </submittedName>
</protein>
<organism evidence="1 2">
    <name type="scientific">Solanum bulbocastanum</name>
    <name type="common">Wild potato</name>
    <dbReference type="NCBI Taxonomy" id="147425"/>
    <lineage>
        <taxon>Eukaryota</taxon>
        <taxon>Viridiplantae</taxon>
        <taxon>Streptophyta</taxon>
        <taxon>Embryophyta</taxon>
        <taxon>Tracheophyta</taxon>
        <taxon>Spermatophyta</taxon>
        <taxon>Magnoliopsida</taxon>
        <taxon>eudicotyledons</taxon>
        <taxon>Gunneridae</taxon>
        <taxon>Pentapetalae</taxon>
        <taxon>asterids</taxon>
        <taxon>lamiids</taxon>
        <taxon>Solanales</taxon>
        <taxon>Solanaceae</taxon>
        <taxon>Solanoideae</taxon>
        <taxon>Solaneae</taxon>
        <taxon>Solanum</taxon>
    </lineage>
</organism>
<gene>
    <name evidence="1" type="ORF">RDI58_010542</name>
</gene>
<dbReference type="AlphaFoldDB" id="A0AAN8TTQ5"/>
<sequence>MYQAINFTNVTLIPKVKIPIRTSEYKPISCCSTIYKVISTVITTKLK</sequence>
<name>A0AAN8TTQ5_SOLBU</name>
<comment type="caution">
    <text evidence="1">The sequence shown here is derived from an EMBL/GenBank/DDBJ whole genome shotgun (WGS) entry which is preliminary data.</text>
</comment>
<evidence type="ECO:0000313" key="2">
    <source>
        <dbReference type="Proteomes" id="UP001371456"/>
    </source>
</evidence>
<accession>A0AAN8TTQ5</accession>
<reference evidence="1 2" key="1">
    <citation type="submission" date="2024-02" db="EMBL/GenBank/DDBJ databases">
        <title>de novo genome assembly of Solanum bulbocastanum strain 11H21.</title>
        <authorList>
            <person name="Hosaka A.J."/>
        </authorList>
    </citation>
    <scope>NUCLEOTIDE SEQUENCE [LARGE SCALE GENOMIC DNA]</scope>
    <source>
        <tissue evidence="1">Young leaves</tissue>
    </source>
</reference>